<evidence type="ECO:0000259" key="4">
    <source>
        <dbReference type="Pfam" id="PF01406"/>
    </source>
</evidence>
<name>A0A445MFC2_ENSVE</name>
<proteinExistence type="predicted"/>
<feature type="non-terminal residue" evidence="5">
    <location>
        <position position="1"/>
    </location>
</feature>
<evidence type="ECO:0000256" key="2">
    <source>
        <dbReference type="ARBA" id="ARBA00022741"/>
    </source>
</evidence>
<keyword evidence="1" id="KW-0436">Ligase</keyword>
<evidence type="ECO:0000313" key="5">
    <source>
        <dbReference type="EMBL" id="RZR72896.1"/>
    </source>
</evidence>
<gene>
    <name evidence="5" type="ORF">BHM03_00018387</name>
</gene>
<feature type="domain" description="tRNA synthetases class I catalytic" evidence="4">
    <location>
        <begin position="168"/>
        <end position="192"/>
    </location>
</feature>
<dbReference type="Proteomes" id="UP000290560">
    <property type="component" value="Unassembled WGS sequence"/>
</dbReference>
<protein>
    <recommendedName>
        <fullName evidence="4">tRNA synthetases class I catalytic domain-containing protein</fullName>
    </recommendedName>
</protein>
<dbReference type="SUPFAM" id="SSF52374">
    <property type="entry name" value="Nucleotidylyl transferase"/>
    <property type="match status" value="1"/>
</dbReference>
<dbReference type="GO" id="GO:0005524">
    <property type="term" value="F:ATP binding"/>
    <property type="evidence" value="ECO:0007669"/>
    <property type="project" value="UniProtKB-KW"/>
</dbReference>
<evidence type="ECO:0000256" key="1">
    <source>
        <dbReference type="ARBA" id="ARBA00022598"/>
    </source>
</evidence>
<accession>A0A445MFC2</accession>
<dbReference type="Pfam" id="PF01406">
    <property type="entry name" value="tRNA-synt_1e"/>
    <property type="match status" value="2"/>
</dbReference>
<dbReference type="InterPro" id="IPR024909">
    <property type="entry name" value="Cys-tRNA/MSH_ligase"/>
</dbReference>
<dbReference type="InterPro" id="IPR014729">
    <property type="entry name" value="Rossmann-like_a/b/a_fold"/>
</dbReference>
<dbReference type="Gene3D" id="3.40.50.620">
    <property type="entry name" value="HUPs"/>
    <property type="match status" value="1"/>
</dbReference>
<dbReference type="GO" id="GO:0006423">
    <property type="term" value="P:cysteinyl-tRNA aminoacylation"/>
    <property type="evidence" value="ECO:0007669"/>
    <property type="project" value="TreeGrafter"/>
</dbReference>
<organism evidence="5">
    <name type="scientific">Ensete ventricosum</name>
    <name type="common">Abyssinian banana</name>
    <name type="synonym">Musa ensete</name>
    <dbReference type="NCBI Taxonomy" id="4639"/>
    <lineage>
        <taxon>Eukaryota</taxon>
        <taxon>Viridiplantae</taxon>
        <taxon>Streptophyta</taxon>
        <taxon>Embryophyta</taxon>
        <taxon>Tracheophyta</taxon>
        <taxon>Spermatophyta</taxon>
        <taxon>Magnoliopsida</taxon>
        <taxon>Liliopsida</taxon>
        <taxon>Zingiberales</taxon>
        <taxon>Musaceae</taxon>
        <taxon>Ensete</taxon>
    </lineage>
</organism>
<reference evidence="5" key="1">
    <citation type="journal article" date="2018" name="Data Brief">
        <title>Genome sequence data from 17 accessions of Ensete ventricosum, a staple food crop for millions in Ethiopia.</title>
        <authorList>
            <person name="Yemataw Z."/>
            <person name="Muzemil S."/>
            <person name="Ambachew D."/>
            <person name="Tripathi L."/>
            <person name="Tesfaye K."/>
            <person name="Chala A."/>
            <person name="Farbos A."/>
            <person name="O'Neill P."/>
            <person name="Moore K."/>
            <person name="Grant M."/>
            <person name="Studholme D.J."/>
        </authorList>
    </citation>
    <scope>NUCLEOTIDE SEQUENCE [LARGE SCALE GENOMIC DNA]</scope>
    <source>
        <tissue evidence="5">Leaf</tissue>
    </source>
</reference>
<dbReference type="AlphaFoldDB" id="A0A445MFC2"/>
<evidence type="ECO:0000256" key="3">
    <source>
        <dbReference type="ARBA" id="ARBA00022840"/>
    </source>
</evidence>
<keyword evidence="3" id="KW-0067">ATP-binding</keyword>
<dbReference type="PANTHER" id="PTHR10890:SF26">
    <property type="entry name" value="CYSTEINE--TRNA LIGASE 1, CYTOPLASMIC-RELATED"/>
    <property type="match status" value="1"/>
</dbReference>
<dbReference type="GO" id="GO:0004817">
    <property type="term" value="F:cysteine-tRNA ligase activity"/>
    <property type="evidence" value="ECO:0007669"/>
    <property type="project" value="TreeGrafter"/>
</dbReference>
<keyword evidence="2" id="KW-0547">Nucleotide-binding</keyword>
<dbReference type="InterPro" id="IPR032678">
    <property type="entry name" value="tRNA-synt_1_cat_dom"/>
</dbReference>
<feature type="domain" description="tRNA synthetases class I catalytic" evidence="4">
    <location>
        <begin position="113"/>
        <end position="150"/>
    </location>
</feature>
<dbReference type="EMBL" id="KV875779">
    <property type="protein sequence ID" value="RZR72896.1"/>
    <property type="molecule type" value="Genomic_DNA"/>
</dbReference>
<dbReference type="GO" id="GO:0005737">
    <property type="term" value="C:cytoplasm"/>
    <property type="evidence" value="ECO:0007669"/>
    <property type="project" value="TreeGrafter"/>
</dbReference>
<sequence length="200" mass="23045">VFSRRFHFATFGERIVLSSSSPVLRRTLEEGFASTSSVAPNSPVRASGSFNRFGCLRVHCFPDRSIVVRNFLDPDENVDRCSYPRFGKGEEFYYDWLQRKLFNSMSKQKEVFKTRVEGQVSMYVCGIMPYDLSHIGHARAYVAFDVLHRSTSNAMIISCQNLCITLSISRYLKHLGYEVKYVRNFTDINDKVRSLFTLSC</sequence>
<dbReference type="PANTHER" id="PTHR10890">
    <property type="entry name" value="CYSTEINYL-TRNA SYNTHETASE"/>
    <property type="match status" value="1"/>
</dbReference>